<keyword evidence="2" id="KW-1185">Reference proteome</keyword>
<protein>
    <recommendedName>
        <fullName evidence="3">Adenylate kinase</fullName>
    </recommendedName>
</protein>
<dbReference type="NCBIfam" id="NF004861">
    <property type="entry name" value="PRK06217.1"/>
    <property type="match status" value="1"/>
</dbReference>
<name>A0A1S8CK94_9GAMM</name>
<dbReference type="PANTHER" id="PTHR37816">
    <property type="entry name" value="YALI0E33011P"/>
    <property type="match status" value="1"/>
</dbReference>
<dbReference type="Proteomes" id="UP000216021">
    <property type="component" value="Unassembled WGS sequence"/>
</dbReference>
<dbReference type="RefSeq" id="WP_076941993.1">
    <property type="nucleotide sequence ID" value="NZ_MOXD01000004.1"/>
</dbReference>
<dbReference type="InterPro" id="IPR027417">
    <property type="entry name" value="P-loop_NTPase"/>
</dbReference>
<evidence type="ECO:0000313" key="2">
    <source>
        <dbReference type="Proteomes" id="UP000216021"/>
    </source>
</evidence>
<evidence type="ECO:0008006" key="3">
    <source>
        <dbReference type="Google" id="ProtNLM"/>
    </source>
</evidence>
<dbReference type="EMBL" id="MOXD01000004">
    <property type="protein sequence ID" value="OMQ23786.1"/>
    <property type="molecule type" value="Genomic_DNA"/>
</dbReference>
<dbReference type="Gene3D" id="3.40.50.300">
    <property type="entry name" value="P-loop containing nucleotide triphosphate hydrolases"/>
    <property type="match status" value="1"/>
</dbReference>
<proteinExistence type="predicted"/>
<dbReference type="InterPro" id="IPR052922">
    <property type="entry name" value="Cytidylate_Kinase-2"/>
</dbReference>
<reference evidence="1 2" key="1">
    <citation type="submission" date="2016-11" db="EMBL/GenBank/DDBJ databases">
        <title>Rahnella oryzae sp. nov., isolated from rice root.</title>
        <authorList>
            <person name="Zhang X.-X."/>
            <person name="Zhang J."/>
        </authorList>
    </citation>
    <scope>NUCLEOTIDE SEQUENCE [LARGE SCALE GENOMIC DNA]</scope>
    <source>
        <strain evidence="1 2">J11-6</strain>
    </source>
</reference>
<dbReference type="STRING" id="2034155.BMI79_09790"/>
<dbReference type="AlphaFoldDB" id="A0A1S8CK94"/>
<accession>A0A1S8CK94</accession>
<dbReference type="OrthoDB" id="5508973at2"/>
<dbReference type="Pfam" id="PF13238">
    <property type="entry name" value="AAA_18"/>
    <property type="match status" value="1"/>
</dbReference>
<dbReference type="SUPFAM" id="SSF52540">
    <property type="entry name" value="P-loop containing nucleoside triphosphate hydrolases"/>
    <property type="match status" value="1"/>
</dbReference>
<gene>
    <name evidence="1" type="ORF">BMI79_09790</name>
</gene>
<sequence>MSQINKIHIMGASGSGTTSIAARLSKITHYQHVDTDDIYWHATTPPFSVAREYVERQQLLSATLAASPRWILSGSLCGWGDIVIPYFDLVVYVYVKHDVRIDRIRKREWARYGAAIAPGGEYYEQSQRFIAWASAYETSTTVSRNAYKHKKWLEKITCPVVAVTNDAQCDDAVKAIMAYL</sequence>
<organism evidence="1 2">
    <name type="scientific">Serratia oryzae</name>
    <dbReference type="NCBI Taxonomy" id="2034155"/>
    <lineage>
        <taxon>Bacteria</taxon>
        <taxon>Pseudomonadati</taxon>
        <taxon>Pseudomonadota</taxon>
        <taxon>Gammaproteobacteria</taxon>
        <taxon>Enterobacterales</taxon>
        <taxon>Yersiniaceae</taxon>
        <taxon>Serratia</taxon>
    </lineage>
</organism>
<evidence type="ECO:0000313" key="1">
    <source>
        <dbReference type="EMBL" id="OMQ23786.1"/>
    </source>
</evidence>
<dbReference type="PANTHER" id="PTHR37816:SF2">
    <property type="entry name" value="DNA TOPOLOGY MODULATION PROTEIN FLAR-RELATED PROTEIN"/>
    <property type="match status" value="1"/>
</dbReference>
<comment type="caution">
    <text evidence="1">The sequence shown here is derived from an EMBL/GenBank/DDBJ whole genome shotgun (WGS) entry which is preliminary data.</text>
</comment>